<dbReference type="AlphaFoldDB" id="V6HY29"/>
<keyword evidence="4" id="KW-1185">Reference proteome</keyword>
<dbReference type="GO" id="GO:0005829">
    <property type="term" value="C:cytosol"/>
    <property type="evidence" value="ECO:0007669"/>
    <property type="project" value="TreeGrafter"/>
</dbReference>
<evidence type="ECO:0000256" key="2">
    <source>
        <dbReference type="SAM" id="Phobius"/>
    </source>
</evidence>
<comment type="caution">
    <text evidence="3">The sequence shown here is derived from an EMBL/GenBank/DDBJ whole genome shotgun (WGS) entry which is preliminary data.</text>
</comment>
<dbReference type="SMART" id="SM00698">
    <property type="entry name" value="MORN"/>
    <property type="match status" value="4"/>
</dbReference>
<dbReference type="OrthoDB" id="346046at2"/>
<dbReference type="STRING" id="100053.GCA_002009845_03618"/>
<evidence type="ECO:0000313" key="4">
    <source>
        <dbReference type="Proteomes" id="UP000018747"/>
    </source>
</evidence>
<organism evidence="3 4">
    <name type="scientific">Leptospira alexanderi serovar Manhao 3 str. L 60</name>
    <dbReference type="NCBI Taxonomy" id="1049759"/>
    <lineage>
        <taxon>Bacteria</taxon>
        <taxon>Pseudomonadati</taxon>
        <taxon>Spirochaetota</taxon>
        <taxon>Spirochaetia</taxon>
        <taxon>Leptospirales</taxon>
        <taxon>Leptospiraceae</taxon>
        <taxon>Leptospira</taxon>
    </lineage>
</organism>
<dbReference type="PANTHER" id="PTHR43215:SF14">
    <property type="entry name" value="RADIAL SPOKE HEAD 1 HOMOLOG"/>
    <property type="match status" value="1"/>
</dbReference>
<keyword evidence="1" id="KW-0677">Repeat</keyword>
<dbReference type="InterPro" id="IPR003409">
    <property type="entry name" value="MORN"/>
</dbReference>
<dbReference type="EMBL" id="AHMT02000032">
    <property type="protein sequence ID" value="EQA62421.1"/>
    <property type="molecule type" value="Genomic_DNA"/>
</dbReference>
<dbReference type="Pfam" id="PF02493">
    <property type="entry name" value="MORN"/>
    <property type="match status" value="6"/>
</dbReference>
<proteinExistence type="predicted"/>
<keyword evidence="2" id="KW-1133">Transmembrane helix</keyword>
<dbReference type="Proteomes" id="UP000018747">
    <property type="component" value="Unassembled WGS sequence"/>
</dbReference>
<keyword evidence="2" id="KW-0812">Transmembrane</keyword>
<dbReference type="RefSeq" id="WP_020984283.1">
    <property type="nucleotide sequence ID" value="NZ_AHMT02000032.1"/>
</dbReference>
<keyword evidence="2" id="KW-0472">Membrane</keyword>
<sequence>MKQILNSLKKRFQKFPKTKKRILLGLVSTFILFLIFALGSFIISNTSKCIEGDCKNGFGTLQFRNGAVYKGQFAQSKFHGFGIFTHPKGDFYEGDWIFGKKHGKGIYRYADKSRYEGDFFENEKHGVGIFSWPGKTSILKANFFQGEPEGVGELTIAGGIKLLGMYRKGVIYEGSGIYIYEDGSKYIGEWKSGKRNGTGILMDSRGTILKNGIWKDDQNVTDIKRTE</sequence>
<gene>
    <name evidence="3" type="ORF">LEP1GSC062_4255</name>
</gene>
<accession>V6HY29</accession>
<reference evidence="3" key="1">
    <citation type="submission" date="2013-05" db="EMBL/GenBank/DDBJ databases">
        <authorList>
            <person name="Harkins D.M."/>
            <person name="Durkin A.S."/>
            <person name="Brinkac L.M."/>
            <person name="Haft D.H."/>
            <person name="Selengut J.D."/>
            <person name="Sanka R."/>
            <person name="DePew J."/>
            <person name="Purushe J."/>
            <person name="Hartskeerl R.A."/>
            <person name="Ahmed A."/>
            <person name="van der Linden H."/>
            <person name="Goris M.G.A."/>
            <person name="Vinetz J.M."/>
            <person name="Sutton G.G."/>
            <person name="Nierman W.C."/>
            <person name="Fouts D.E."/>
        </authorList>
    </citation>
    <scope>NUCLEOTIDE SEQUENCE [LARGE SCALE GENOMIC DNA]</scope>
    <source>
        <strain evidence="3">L 60</strain>
    </source>
</reference>
<protein>
    <submittedName>
        <fullName evidence="3">MORN repeat protein</fullName>
    </submittedName>
</protein>
<feature type="transmembrane region" description="Helical" evidence="2">
    <location>
        <begin position="21"/>
        <end position="43"/>
    </location>
</feature>
<evidence type="ECO:0000256" key="1">
    <source>
        <dbReference type="ARBA" id="ARBA00022737"/>
    </source>
</evidence>
<dbReference type="Gene3D" id="2.20.110.10">
    <property type="entry name" value="Histone H3 K4-specific methyltransferase SET7/9 N-terminal domain"/>
    <property type="match status" value="3"/>
</dbReference>
<dbReference type="SUPFAM" id="SSF82185">
    <property type="entry name" value="Histone H3 K4-specific methyltransferase SET7/9 N-terminal domain"/>
    <property type="match status" value="2"/>
</dbReference>
<evidence type="ECO:0000313" key="3">
    <source>
        <dbReference type="EMBL" id="EQA62421.1"/>
    </source>
</evidence>
<dbReference type="PANTHER" id="PTHR43215">
    <property type="entry name" value="RADIAL SPOKE HEAD 1 HOMOLOG"/>
    <property type="match status" value="1"/>
</dbReference>
<name>V6HY29_9LEPT</name>